<name>A0A0V1KI32_9BILA</name>
<sequence>MAFQEQQGAISSNTAPNYDVSAKPGWDTRPATCVQGHSPDKDTLQTEAETGKPY</sequence>
<feature type="region of interest" description="Disordered" evidence="1">
    <location>
        <begin position="1"/>
        <end position="54"/>
    </location>
</feature>
<evidence type="ECO:0000313" key="2">
    <source>
        <dbReference type="EMBL" id="KRZ46896.1"/>
    </source>
</evidence>
<dbReference type="Proteomes" id="UP000054721">
    <property type="component" value="Unassembled WGS sequence"/>
</dbReference>
<accession>A0A0V1KI32</accession>
<evidence type="ECO:0000313" key="3">
    <source>
        <dbReference type="Proteomes" id="UP000054721"/>
    </source>
</evidence>
<reference evidence="2 3" key="1">
    <citation type="submission" date="2015-05" db="EMBL/GenBank/DDBJ databases">
        <title>Evolution of Trichinella species and genotypes.</title>
        <authorList>
            <person name="Korhonen P.K."/>
            <person name="Edoardo P."/>
            <person name="Giuseppe L.R."/>
            <person name="Gasser R.B."/>
        </authorList>
    </citation>
    <scope>NUCLEOTIDE SEQUENCE [LARGE SCALE GENOMIC DNA]</scope>
    <source>
        <strain evidence="2">ISS10</strain>
    </source>
</reference>
<dbReference type="AlphaFoldDB" id="A0A0V1KI32"/>
<proteinExistence type="predicted"/>
<organism evidence="2 3">
    <name type="scientific">Trichinella nativa</name>
    <dbReference type="NCBI Taxonomy" id="6335"/>
    <lineage>
        <taxon>Eukaryota</taxon>
        <taxon>Metazoa</taxon>
        <taxon>Ecdysozoa</taxon>
        <taxon>Nematoda</taxon>
        <taxon>Enoplea</taxon>
        <taxon>Dorylaimia</taxon>
        <taxon>Trichinellida</taxon>
        <taxon>Trichinellidae</taxon>
        <taxon>Trichinella</taxon>
    </lineage>
</organism>
<dbReference type="EMBL" id="JYDW01001866">
    <property type="protein sequence ID" value="KRZ46896.1"/>
    <property type="molecule type" value="Genomic_DNA"/>
</dbReference>
<evidence type="ECO:0000256" key="1">
    <source>
        <dbReference type="SAM" id="MobiDB-lite"/>
    </source>
</evidence>
<comment type="caution">
    <text evidence="2">The sequence shown here is derived from an EMBL/GenBank/DDBJ whole genome shotgun (WGS) entry which is preliminary data.</text>
</comment>
<keyword evidence="3" id="KW-1185">Reference proteome</keyword>
<feature type="compositionally biased region" description="Polar residues" evidence="1">
    <location>
        <begin position="1"/>
        <end position="16"/>
    </location>
</feature>
<gene>
    <name evidence="2" type="ORF">T02_16420</name>
</gene>
<protein>
    <submittedName>
        <fullName evidence="2">Uncharacterized protein</fullName>
    </submittedName>
</protein>